<reference evidence="18" key="1">
    <citation type="submission" date="2015-04" db="EMBL/GenBank/DDBJ databases">
        <title>The genome sequence of the plant pathogenic Rhizarian Plasmodiophora brassicae reveals insights in its biotrophic life cycle and the origin of chitin synthesis.</title>
        <authorList>
            <person name="Schwelm A."/>
            <person name="Fogelqvist J."/>
            <person name="Knaust A."/>
            <person name="Julke S."/>
            <person name="Lilja T."/>
            <person name="Dhandapani V."/>
            <person name="Bonilla-Rosso G."/>
            <person name="Karlsson M."/>
            <person name="Shevchenko A."/>
            <person name="Choi S.R."/>
            <person name="Kim H.G."/>
            <person name="Park J.Y."/>
            <person name="Lim Y.P."/>
            <person name="Ludwig-Muller J."/>
            <person name="Dixelius C."/>
        </authorList>
    </citation>
    <scope>NUCLEOTIDE SEQUENCE</scope>
    <source>
        <tissue evidence="18">Potato root galls</tissue>
    </source>
</reference>
<comment type="cofactor">
    <cofactor evidence="1">
        <name>Mn(2+)</name>
        <dbReference type="ChEBI" id="CHEBI:29035"/>
    </cofactor>
</comment>
<dbReference type="EC" id="2.4.1.101" evidence="14"/>
<dbReference type="UniPathway" id="UPA00378"/>
<keyword evidence="9" id="KW-0735">Signal-anchor</keyword>
<comment type="pathway">
    <text evidence="3">Protein modification; protein glycosylation.</text>
</comment>
<dbReference type="Pfam" id="PF03071">
    <property type="entry name" value="GNT-I"/>
    <property type="match status" value="1"/>
</dbReference>
<keyword evidence="11" id="KW-0333">Golgi apparatus</keyword>
<comment type="similarity">
    <text evidence="4">Belongs to the glycosyltransferase 13 family.</text>
</comment>
<dbReference type="Gene3D" id="3.10.180.20">
    <property type="entry name" value="N-Acetylglucosaminyltransferase I, Domain 2"/>
    <property type="match status" value="1"/>
</dbReference>
<dbReference type="GO" id="GO:0046872">
    <property type="term" value="F:metal ion binding"/>
    <property type="evidence" value="ECO:0007669"/>
    <property type="project" value="UniProtKB-KW"/>
</dbReference>
<evidence type="ECO:0000256" key="15">
    <source>
        <dbReference type="ARBA" id="ARBA00041712"/>
    </source>
</evidence>
<dbReference type="SUPFAM" id="SSF53448">
    <property type="entry name" value="Nucleotide-diphospho-sugar transferases"/>
    <property type="match status" value="1"/>
</dbReference>
<accession>A0A0H5QR66</accession>
<evidence type="ECO:0000256" key="12">
    <source>
        <dbReference type="ARBA" id="ARBA00023136"/>
    </source>
</evidence>
<sequence>MLHRRDNRSHRPTGTSRLFESSRTGRYVHKLKPAIGFLLFLICGVILLSVLTMKSSPEEFRPQPIQSVSPVIISPSKIRGPAVSPVIAVDAIGPPANSVDIAVVLVCFNRPDYVRRTVDSLLTIWPENSSIGPARLHLTISQDGDFKPVTSVIELLLKDHDNVQHLRFNYDHDKWQASYPEQFLQDFSVYYRISAHYQFILNDFLFNKNNSHLLFIEDDMEFAPDFLSYFAALANPLIRWQSSTYCVSAWNDNGRENLVSNPNVLYRTDVFPGLGWMLTRKMAHELYEKWPAGFWDDWLRAPEQKRGRSCVYPEMNRVKTFGSEGSSHGEFYAQYLERIQLNTVNIDWLKQSSAIPETLDPIKFEARLYDDLKKATTITRSEMKGLLDGSKPLGDGPYRIYYTNEAEYIDIAIATQIMPDWKSGLPRTSYAGIVPIRMLKKPMLYISPVVKSSGS</sequence>
<evidence type="ECO:0000256" key="6">
    <source>
        <dbReference type="ARBA" id="ARBA00022679"/>
    </source>
</evidence>
<dbReference type="FunFam" id="3.90.550.10:FF:000252">
    <property type="entry name" value="Protein O-linked-mannose beta-1,2-N-acetylglucosaminyltransferase 1"/>
    <property type="match status" value="1"/>
</dbReference>
<keyword evidence="8" id="KW-0479">Metal-binding</keyword>
<evidence type="ECO:0000256" key="8">
    <source>
        <dbReference type="ARBA" id="ARBA00022723"/>
    </source>
</evidence>
<keyword evidence="13" id="KW-0464">Manganese</keyword>
<evidence type="ECO:0000256" key="14">
    <source>
        <dbReference type="ARBA" id="ARBA00038949"/>
    </source>
</evidence>
<evidence type="ECO:0000256" key="11">
    <source>
        <dbReference type="ARBA" id="ARBA00023034"/>
    </source>
</evidence>
<evidence type="ECO:0000256" key="9">
    <source>
        <dbReference type="ARBA" id="ARBA00022968"/>
    </source>
</evidence>
<dbReference type="Gene3D" id="3.90.550.10">
    <property type="entry name" value="Spore Coat Polysaccharide Biosynthesis Protein SpsA, Chain A"/>
    <property type="match status" value="1"/>
</dbReference>
<evidence type="ECO:0000256" key="7">
    <source>
        <dbReference type="ARBA" id="ARBA00022692"/>
    </source>
</evidence>
<dbReference type="GO" id="GO:0003827">
    <property type="term" value="F:alpha-1,3-mannosylglycoprotein 2-beta-N-acetylglucosaminyltransferase activity"/>
    <property type="evidence" value="ECO:0007669"/>
    <property type="project" value="UniProtKB-EC"/>
</dbReference>
<keyword evidence="6" id="KW-0808">Transferase</keyword>
<comment type="catalytic activity">
    <reaction evidence="16">
        <text>N(4)-(alpha-D-Man-(1-&gt;3)-[alpha-D-Man-(1-&gt;3)-[alpha-D-Man-(1-&gt;6)]-alpha-D-Man-(1-&gt;6)]-beta-D-Man-(1-&gt;4)-beta-D-GlcNAc-(1-&gt;4)-beta-D-GlcNAc)-L-asparaginyl-[protein] (N-glucan mannose isomer 5A1,2) + UDP-N-acetyl-alpha-D-glucosamine = N(4)-{beta-D-GlcNAc-(1-&gt;2)-alpha-D-Man-(1-&gt;3)-[alpha-D-Man-(1-&gt;3)-[alpha-D-Man-(1-&gt;6)]-alpha-D-Man-(1-&gt;6)]-beta-D-Man-(1-&gt;4)-beta-D-GlcNAc-(1-&gt;4)-beta-D-GlcNAc}-L-asparaginyl-[protein] + UDP + H(+)</text>
        <dbReference type="Rhea" id="RHEA:11456"/>
        <dbReference type="Rhea" id="RHEA-COMP:14367"/>
        <dbReference type="Rhea" id="RHEA-COMP:14368"/>
        <dbReference type="ChEBI" id="CHEBI:15378"/>
        <dbReference type="ChEBI" id="CHEBI:57705"/>
        <dbReference type="ChEBI" id="CHEBI:58223"/>
        <dbReference type="ChEBI" id="CHEBI:59087"/>
        <dbReference type="ChEBI" id="CHEBI:60625"/>
        <dbReference type="EC" id="2.4.1.101"/>
    </reaction>
</comment>
<evidence type="ECO:0000313" key="18">
    <source>
        <dbReference type="EMBL" id="CRZ04097.1"/>
    </source>
</evidence>
<dbReference type="InterPro" id="IPR004139">
    <property type="entry name" value="Glyco_trans_13"/>
</dbReference>
<keyword evidence="7 17" id="KW-0812">Transmembrane</keyword>
<protein>
    <recommendedName>
        <fullName evidence="14">alpha-1,3-mannosyl-glycoprotein 2-beta-N-acetylglucosaminyltransferase</fullName>
        <ecNumber evidence="14">2.4.1.101</ecNumber>
    </recommendedName>
    <alternativeName>
        <fullName evidence="15">N-glycosyl-oligosaccharide-glycoprotein N-acetylglucosaminyltransferase I</fullName>
    </alternativeName>
</protein>
<evidence type="ECO:0000256" key="1">
    <source>
        <dbReference type="ARBA" id="ARBA00001936"/>
    </source>
</evidence>
<keyword evidence="12 17" id="KW-0472">Membrane</keyword>
<evidence type="ECO:0000256" key="16">
    <source>
        <dbReference type="ARBA" id="ARBA00049421"/>
    </source>
</evidence>
<dbReference type="AlphaFoldDB" id="A0A0H5QR66"/>
<dbReference type="InterPro" id="IPR052261">
    <property type="entry name" value="Glycosyltransferase_13"/>
</dbReference>
<evidence type="ECO:0000256" key="4">
    <source>
        <dbReference type="ARBA" id="ARBA00006492"/>
    </source>
</evidence>
<keyword evidence="5" id="KW-0328">Glycosyltransferase</keyword>
<organism evidence="18">
    <name type="scientific">Spongospora subterranea</name>
    <dbReference type="NCBI Taxonomy" id="70186"/>
    <lineage>
        <taxon>Eukaryota</taxon>
        <taxon>Sar</taxon>
        <taxon>Rhizaria</taxon>
        <taxon>Endomyxa</taxon>
        <taxon>Phytomyxea</taxon>
        <taxon>Plasmodiophorida</taxon>
        <taxon>Plasmodiophoridae</taxon>
        <taxon>Spongospora</taxon>
    </lineage>
</organism>
<dbReference type="PANTHER" id="PTHR10468:SF0">
    <property type="entry name" value="ALPHA-1,3-MANNOSYL-GLYCOPROTEIN 2-BETA-N-ACETYLGLUCOSAMINYLTRANSFERASE"/>
    <property type="match status" value="1"/>
</dbReference>
<evidence type="ECO:0000256" key="17">
    <source>
        <dbReference type="SAM" id="Phobius"/>
    </source>
</evidence>
<dbReference type="EMBL" id="HACM01003655">
    <property type="protein sequence ID" value="CRZ04097.1"/>
    <property type="molecule type" value="Transcribed_RNA"/>
</dbReference>
<evidence type="ECO:0000256" key="13">
    <source>
        <dbReference type="ARBA" id="ARBA00023211"/>
    </source>
</evidence>
<dbReference type="GO" id="GO:0000139">
    <property type="term" value="C:Golgi membrane"/>
    <property type="evidence" value="ECO:0007669"/>
    <property type="project" value="UniProtKB-SubCell"/>
</dbReference>
<feature type="transmembrane region" description="Helical" evidence="17">
    <location>
        <begin position="34"/>
        <end position="53"/>
    </location>
</feature>
<evidence type="ECO:0000256" key="3">
    <source>
        <dbReference type="ARBA" id="ARBA00004922"/>
    </source>
</evidence>
<proteinExistence type="inferred from homology"/>
<dbReference type="InterPro" id="IPR029044">
    <property type="entry name" value="Nucleotide-diphossugar_trans"/>
</dbReference>
<evidence type="ECO:0000256" key="2">
    <source>
        <dbReference type="ARBA" id="ARBA00004323"/>
    </source>
</evidence>
<comment type="subcellular location">
    <subcellularLocation>
        <location evidence="2">Golgi apparatus membrane</location>
        <topology evidence="2">Single-pass type II membrane protein</topology>
    </subcellularLocation>
</comment>
<keyword evidence="10 17" id="KW-1133">Transmembrane helix</keyword>
<evidence type="ECO:0000256" key="10">
    <source>
        <dbReference type="ARBA" id="ARBA00022989"/>
    </source>
</evidence>
<evidence type="ECO:0000256" key="5">
    <source>
        <dbReference type="ARBA" id="ARBA00022676"/>
    </source>
</evidence>
<name>A0A0H5QR66_9EUKA</name>
<dbReference type="PANTHER" id="PTHR10468">
    <property type="entry name" value="PROTEIN O-LINKED-MANNOSE BETA-1,2-N-ACETYLGLUCOSAMINYLTRANSFERASE 1/ALPHA-1,3-MANNOSYL-GLYCOPROTEIN 2-BETA-N-ACETYLGLUCOSAMINYLTRANSFERASE"/>
    <property type="match status" value="1"/>
</dbReference>